<accession>A0A511ZJF8</accession>
<keyword evidence="4" id="KW-1185">Reference proteome</keyword>
<keyword evidence="1" id="KW-1133">Transmembrane helix</keyword>
<keyword evidence="1" id="KW-0472">Membrane</keyword>
<comment type="caution">
    <text evidence="3">The sequence shown here is derived from an EMBL/GenBank/DDBJ whole genome shotgun (WGS) entry which is preliminary data.</text>
</comment>
<feature type="transmembrane region" description="Helical" evidence="1">
    <location>
        <begin position="126"/>
        <end position="144"/>
    </location>
</feature>
<organism evidence="3 4">
    <name type="scientific">Oceanobacillus sojae</name>
    <dbReference type="NCBI Taxonomy" id="582851"/>
    <lineage>
        <taxon>Bacteria</taxon>
        <taxon>Bacillati</taxon>
        <taxon>Bacillota</taxon>
        <taxon>Bacilli</taxon>
        <taxon>Bacillales</taxon>
        <taxon>Bacillaceae</taxon>
        <taxon>Oceanobacillus</taxon>
    </lineage>
</organism>
<dbReference type="InterPro" id="IPR058598">
    <property type="entry name" value="Gly_zipper-like_dom"/>
</dbReference>
<dbReference type="AlphaFoldDB" id="A0A511ZJF8"/>
<evidence type="ECO:0000313" key="3">
    <source>
        <dbReference type="EMBL" id="GEN87555.1"/>
    </source>
</evidence>
<proteinExistence type="predicted"/>
<name>A0A511ZJF8_9BACI</name>
<dbReference type="EMBL" id="BJYM01000008">
    <property type="protein sequence ID" value="GEN87555.1"/>
    <property type="molecule type" value="Genomic_DNA"/>
</dbReference>
<keyword evidence="1" id="KW-0812">Transmembrane</keyword>
<dbReference type="STRING" id="582851.GCA_900162665_00719"/>
<dbReference type="RefSeq" id="WP_246145130.1">
    <property type="nucleotide sequence ID" value="NZ_BJYM01000008.1"/>
</dbReference>
<dbReference type="Pfam" id="PF26273">
    <property type="entry name" value="Gly_zipper"/>
    <property type="match status" value="1"/>
</dbReference>
<dbReference type="Proteomes" id="UP000321558">
    <property type="component" value="Unassembled WGS sequence"/>
</dbReference>
<evidence type="ECO:0000259" key="2">
    <source>
        <dbReference type="Pfam" id="PF26273"/>
    </source>
</evidence>
<evidence type="ECO:0000313" key="4">
    <source>
        <dbReference type="Proteomes" id="UP000321558"/>
    </source>
</evidence>
<feature type="transmembrane region" description="Helical" evidence="1">
    <location>
        <begin position="101"/>
        <end position="120"/>
    </location>
</feature>
<reference evidence="3 4" key="1">
    <citation type="submission" date="2019-07" db="EMBL/GenBank/DDBJ databases">
        <title>Whole genome shotgun sequence of Oceanobacillus sojae NBRC 105379.</title>
        <authorList>
            <person name="Hosoyama A."/>
            <person name="Uohara A."/>
            <person name="Ohji S."/>
            <person name="Ichikawa N."/>
        </authorList>
    </citation>
    <scope>NUCLEOTIDE SEQUENCE [LARGE SCALE GENOMIC DNA]</scope>
    <source>
        <strain evidence="3 4">NBRC 105379</strain>
    </source>
</reference>
<evidence type="ECO:0000256" key="1">
    <source>
        <dbReference type="SAM" id="Phobius"/>
    </source>
</evidence>
<feature type="domain" description="Glycine zipper-like" evidence="2">
    <location>
        <begin position="104"/>
        <end position="142"/>
    </location>
</feature>
<protein>
    <recommendedName>
        <fullName evidence="2">Glycine zipper-like domain-containing protein</fullName>
    </recommendedName>
</protein>
<sequence>MVSPRDDKLTTKIEDLRNSLGEKTSRKLELDKCNRLVKRLNILSSECEKCYQDFIDLEKHITELADKTDQLTKTDFKQHSQKLESISSHLLKEHKLVSKDYYLSIYMSLGLSIGLIFGLLFDNLSLGLPIGLGIGVAIGAGLDADVKKKGKII</sequence>
<gene>
    <name evidence="3" type="ORF">OSO01_22940</name>
</gene>